<proteinExistence type="inferred from homology"/>
<feature type="binding site" evidence="16">
    <location>
        <position position="37"/>
    </location>
    <ligand>
        <name>Zn(2+)</name>
        <dbReference type="ChEBI" id="CHEBI:29105"/>
        <note>catalytic</note>
    </ligand>
</feature>
<evidence type="ECO:0000256" key="7">
    <source>
        <dbReference type="ARBA" id="ARBA00022801"/>
    </source>
</evidence>
<evidence type="ECO:0000256" key="16">
    <source>
        <dbReference type="PIRSR" id="PIRSR601577-2"/>
    </source>
</evidence>
<keyword evidence="13" id="KW-1015">Disulfide bond</keyword>
<dbReference type="SUPFAM" id="SSF55486">
    <property type="entry name" value="Metalloproteases ('zincins'), catalytic domain"/>
    <property type="match status" value="1"/>
</dbReference>
<feature type="region of interest" description="Disordered" evidence="18">
    <location>
        <begin position="337"/>
        <end position="369"/>
    </location>
</feature>
<evidence type="ECO:0000256" key="9">
    <source>
        <dbReference type="ARBA" id="ARBA00022889"/>
    </source>
</evidence>
<dbReference type="FunFam" id="3.90.132.10:FF:000001">
    <property type="entry name" value="leishmanolysin-like peptidase isoform X2"/>
    <property type="match status" value="1"/>
</dbReference>
<dbReference type="AlphaFoldDB" id="A0A7J6Y5K4"/>
<evidence type="ECO:0000256" key="3">
    <source>
        <dbReference type="ARBA" id="ARBA00005860"/>
    </source>
</evidence>
<evidence type="ECO:0000256" key="4">
    <source>
        <dbReference type="ARBA" id="ARBA00022670"/>
    </source>
</evidence>
<evidence type="ECO:0000256" key="6">
    <source>
        <dbReference type="ARBA" id="ARBA00022729"/>
    </source>
</evidence>
<dbReference type="GO" id="GO:0006508">
    <property type="term" value="P:proteolysis"/>
    <property type="evidence" value="ECO:0007669"/>
    <property type="project" value="UniProtKB-KW"/>
</dbReference>
<dbReference type="GO" id="GO:0016020">
    <property type="term" value="C:membrane"/>
    <property type="evidence" value="ECO:0007669"/>
    <property type="project" value="UniProtKB-SubCell"/>
</dbReference>
<evidence type="ECO:0000256" key="10">
    <source>
        <dbReference type="ARBA" id="ARBA00023049"/>
    </source>
</evidence>
<feature type="active site" evidence="15">
    <location>
        <position position="38"/>
    </location>
</feature>
<keyword evidence="6" id="KW-0732">Signal</keyword>
<evidence type="ECO:0000256" key="14">
    <source>
        <dbReference type="ARBA" id="ARBA00023180"/>
    </source>
</evidence>
<evidence type="ECO:0000256" key="8">
    <source>
        <dbReference type="ARBA" id="ARBA00022833"/>
    </source>
</evidence>
<dbReference type="Pfam" id="PF01457">
    <property type="entry name" value="Peptidase_M8"/>
    <property type="match status" value="1"/>
</dbReference>
<dbReference type="InterPro" id="IPR001577">
    <property type="entry name" value="Peptidase_M8"/>
</dbReference>
<evidence type="ECO:0000256" key="13">
    <source>
        <dbReference type="ARBA" id="ARBA00023157"/>
    </source>
</evidence>
<keyword evidence="7 17" id="KW-0378">Hydrolase</keyword>
<keyword evidence="8 16" id="KW-0862">Zinc</keyword>
<comment type="subcellular location">
    <subcellularLocation>
        <location evidence="2">Membrane</location>
    </subcellularLocation>
</comment>
<evidence type="ECO:0000256" key="1">
    <source>
        <dbReference type="ARBA" id="ARBA00001249"/>
    </source>
</evidence>
<dbReference type="EC" id="3.4.24.-" evidence="17"/>
<reference evidence="19 20" key="1">
    <citation type="journal article" date="2019" name="Genome Biol. Evol.">
        <title>Nanopore Sequencing Significantly Improves Genome Assembly of the Protozoan Parasite Trypanosoma cruzi.</title>
        <authorList>
            <person name="Diaz-Viraque F."/>
            <person name="Pita S."/>
            <person name="Greif G."/>
            <person name="de Souza R.C.M."/>
            <person name="Iraola G."/>
            <person name="Robello C."/>
        </authorList>
    </citation>
    <scope>NUCLEOTIDE SEQUENCE [LARGE SCALE GENOMIC DNA]</scope>
    <source>
        <strain evidence="19 20">Berenice</strain>
    </source>
</reference>
<keyword evidence="5 16" id="KW-0479">Metal-binding</keyword>
<keyword evidence="12" id="KW-0865">Zymogen</keyword>
<dbReference type="GO" id="GO:0005737">
    <property type="term" value="C:cytoplasm"/>
    <property type="evidence" value="ECO:0007669"/>
    <property type="project" value="TreeGrafter"/>
</dbReference>
<comment type="caution">
    <text evidence="19">The sequence shown here is derived from an EMBL/GenBank/DDBJ whole genome shotgun (WGS) entry which is preliminary data.</text>
</comment>
<dbReference type="VEuPathDB" id="TriTrypDB:ECC02_004807"/>
<comment type="cofactor">
    <cofactor evidence="16 17">
        <name>Zn(2+)</name>
        <dbReference type="ChEBI" id="CHEBI:29105"/>
    </cofactor>
    <text evidence="16 17">Binds 1 zinc ion per subunit.</text>
</comment>
<evidence type="ECO:0000313" key="19">
    <source>
        <dbReference type="EMBL" id="KAF5222054.1"/>
    </source>
</evidence>
<dbReference type="PRINTS" id="PR00782">
    <property type="entry name" value="LSHMANOLYSIN"/>
</dbReference>
<dbReference type="GO" id="GO:0046872">
    <property type="term" value="F:metal ion binding"/>
    <property type="evidence" value="ECO:0007669"/>
    <property type="project" value="UniProtKB-KW"/>
</dbReference>
<keyword evidence="9" id="KW-0130">Cell adhesion</keyword>
<dbReference type="Gene3D" id="2.30.34.10">
    <property type="entry name" value="Leishmanolysin domain 4"/>
    <property type="match status" value="1"/>
</dbReference>
<dbReference type="PANTHER" id="PTHR10942:SF0">
    <property type="entry name" value="LEISHMANOLYSIN-LIKE PEPTIDASE"/>
    <property type="match status" value="1"/>
</dbReference>
<dbReference type="Gene3D" id="3.90.132.10">
    <property type="entry name" value="Leishmanolysin , domain 2"/>
    <property type="match status" value="1"/>
</dbReference>
<feature type="binding site" evidence="16">
    <location>
        <position position="106"/>
    </location>
    <ligand>
        <name>Zn(2+)</name>
        <dbReference type="ChEBI" id="CHEBI:29105"/>
        <note>catalytic</note>
    </ligand>
</feature>
<keyword evidence="14" id="KW-0325">Glycoprotein</keyword>
<evidence type="ECO:0000256" key="18">
    <source>
        <dbReference type="SAM" id="MobiDB-lite"/>
    </source>
</evidence>
<name>A0A7J6Y5K4_TRYCR</name>
<evidence type="ECO:0000256" key="5">
    <source>
        <dbReference type="ARBA" id="ARBA00022723"/>
    </source>
</evidence>
<evidence type="ECO:0000256" key="17">
    <source>
        <dbReference type="RuleBase" id="RU366077"/>
    </source>
</evidence>
<dbReference type="PANTHER" id="PTHR10942">
    <property type="entry name" value="LEISHMANOLYSIN-LIKE PEPTIDASE"/>
    <property type="match status" value="1"/>
</dbReference>
<gene>
    <name evidence="19" type="ORF">ECC02_004807</name>
</gene>
<dbReference type="GO" id="GO:0004222">
    <property type="term" value="F:metalloendopeptidase activity"/>
    <property type="evidence" value="ECO:0007669"/>
    <property type="project" value="UniProtKB-UniRule"/>
</dbReference>
<keyword evidence="11" id="KW-0472">Membrane</keyword>
<comment type="similarity">
    <text evidence="3 17">Belongs to the peptidase M8 family.</text>
</comment>
<dbReference type="Gene3D" id="3.10.170.20">
    <property type="match status" value="1"/>
</dbReference>
<evidence type="ECO:0000256" key="12">
    <source>
        <dbReference type="ARBA" id="ARBA00023145"/>
    </source>
</evidence>
<accession>A0A7J6Y5K4</accession>
<keyword evidence="10 16" id="KW-0482">Metalloprotease</keyword>
<dbReference type="Proteomes" id="UP000583944">
    <property type="component" value="Unassembled WGS sequence"/>
</dbReference>
<dbReference type="EMBL" id="JABDHM010000030">
    <property type="protein sequence ID" value="KAF5222054.1"/>
    <property type="molecule type" value="Genomic_DNA"/>
</dbReference>
<dbReference type="Gene3D" id="2.10.55.10">
    <property type="entry name" value="Leishmanolysin domain 3"/>
    <property type="match status" value="1"/>
</dbReference>
<comment type="catalytic activity">
    <reaction evidence="1">
        <text>Preference for hydrophobic residues at P1 and P1' and basic residues at P2' and P3'. A model nonapeptide is cleaved at -Ala-Tyr-|-Leu-Lys-Lys-.</text>
        <dbReference type="EC" id="3.4.24.36"/>
    </reaction>
</comment>
<evidence type="ECO:0000313" key="20">
    <source>
        <dbReference type="Proteomes" id="UP000583944"/>
    </source>
</evidence>
<sequence length="369" mass="40930">MGGTVLQMDDGRPFAAAVNFDPRQVAVTNEDVRVAAHELGHALGFYVDYFVMLHMISEVPNMRGMLRVSVISTPKTKAMARQYHSCSTLEGIELEDEGGYGTALSHWRKRNMKDEMMTSIVEVGQYSALTLAVFEDMGFYLANYSAAELLWWGNNSGCGLLEKKCLTDGITEYPDLFCNQFYDDPKFFCTYDRLSLGFCKMKRHEEALPQEYQYFADPRVGGDGLYMSRCPYVRAYSNAGCTNGNPSAMLGSVVGPNSRCVKGQDLQFDDKYIGDLCVDTRCGDGTLSVRFLRDDAWHECQEGETVTPPSGPWRGSIVCPQYADVCTAFPNISSHPIPVVDPPLADDPTSAAGAEGDEGEVPRKRPRRL</sequence>
<evidence type="ECO:0000256" key="15">
    <source>
        <dbReference type="PIRSR" id="PIRSR601577-1"/>
    </source>
</evidence>
<feature type="binding site" evidence="16">
    <location>
        <position position="41"/>
    </location>
    <ligand>
        <name>Zn(2+)</name>
        <dbReference type="ChEBI" id="CHEBI:29105"/>
        <note>catalytic</note>
    </ligand>
</feature>
<keyword evidence="4 17" id="KW-0645">Protease</keyword>
<organism evidence="19 20">
    <name type="scientific">Trypanosoma cruzi</name>
    <dbReference type="NCBI Taxonomy" id="5693"/>
    <lineage>
        <taxon>Eukaryota</taxon>
        <taxon>Discoba</taxon>
        <taxon>Euglenozoa</taxon>
        <taxon>Kinetoplastea</taxon>
        <taxon>Metakinetoplastina</taxon>
        <taxon>Trypanosomatida</taxon>
        <taxon>Trypanosomatidae</taxon>
        <taxon>Trypanosoma</taxon>
        <taxon>Schizotrypanum</taxon>
    </lineage>
</organism>
<evidence type="ECO:0000256" key="2">
    <source>
        <dbReference type="ARBA" id="ARBA00004370"/>
    </source>
</evidence>
<evidence type="ECO:0000256" key="11">
    <source>
        <dbReference type="ARBA" id="ARBA00023136"/>
    </source>
</evidence>
<protein>
    <recommendedName>
        <fullName evidence="17">Leishmanolysin-like peptidase</fullName>
        <ecNumber evidence="17">3.4.24.-</ecNumber>
    </recommendedName>
</protein>
<dbReference type="GO" id="GO:0007155">
    <property type="term" value="P:cell adhesion"/>
    <property type="evidence" value="ECO:0007669"/>
    <property type="project" value="UniProtKB-KW"/>
</dbReference>